<sequence>MKFNTVSRIGYALVSAAFITAIGGLQASATVSAIELAQASPAPSPAPSAPAPAPSAPAPGDAPLYERASYIGTCRQANATTEVFQNTALGPVNQRVGTVNAGSQVTLTGVLGDIAGIGGVAQIKTPVVGWLRSSTLATCGTPPVTGSCFIIRTATAPNGLYAYSDPITAQKQLYNGQADGPAGGSKVYFTTPPTPSQTARNTIYVKVTYTSLNGSNRVGWISQGSVGSTPGGLSSNLSVCP</sequence>
<evidence type="ECO:0008006" key="4">
    <source>
        <dbReference type="Google" id="ProtNLM"/>
    </source>
</evidence>
<protein>
    <recommendedName>
        <fullName evidence="4">SH3 domain-containing protein</fullName>
    </recommendedName>
</protein>
<dbReference type="EMBL" id="JAHHHD010000002">
    <property type="protein sequence ID" value="MBW4657670.1"/>
    <property type="molecule type" value="Genomic_DNA"/>
</dbReference>
<feature type="region of interest" description="Disordered" evidence="1">
    <location>
        <begin position="40"/>
        <end position="59"/>
    </location>
</feature>
<accession>A0A951Q877</accession>
<evidence type="ECO:0000256" key="1">
    <source>
        <dbReference type="SAM" id="MobiDB-lite"/>
    </source>
</evidence>
<reference evidence="2" key="1">
    <citation type="submission" date="2021-05" db="EMBL/GenBank/DDBJ databases">
        <authorList>
            <person name="Pietrasiak N."/>
            <person name="Ward R."/>
            <person name="Stajich J.E."/>
            <person name="Kurbessoian T."/>
        </authorList>
    </citation>
    <scope>NUCLEOTIDE SEQUENCE</scope>
    <source>
        <strain evidence="2">UHER 2000/2452</strain>
    </source>
</reference>
<name>A0A951Q877_9CYAN</name>
<gene>
    <name evidence="2" type="ORF">KME15_03275</name>
</gene>
<evidence type="ECO:0000313" key="2">
    <source>
        <dbReference type="EMBL" id="MBW4657670.1"/>
    </source>
</evidence>
<comment type="caution">
    <text evidence="2">The sequence shown here is derived from an EMBL/GenBank/DDBJ whole genome shotgun (WGS) entry which is preliminary data.</text>
</comment>
<reference evidence="2" key="2">
    <citation type="journal article" date="2022" name="Microbiol. Resour. Announc.">
        <title>Metagenome Sequencing to Explore Phylogenomics of Terrestrial Cyanobacteria.</title>
        <authorList>
            <person name="Ward R.D."/>
            <person name="Stajich J.E."/>
            <person name="Johansen J.R."/>
            <person name="Huntemann M."/>
            <person name="Clum A."/>
            <person name="Foster B."/>
            <person name="Foster B."/>
            <person name="Roux S."/>
            <person name="Palaniappan K."/>
            <person name="Varghese N."/>
            <person name="Mukherjee S."/>
            <person name="Reddy T.B.K."/>
            <person name="Daum C."/>
            <person name="Copeland A."/>
            <person name="Chen I.A."/>
            <person name="Ivanova N.N."/>
            <person name="Kyrpides N.C."/>
            <person name="Shapiro N."/>
            <person name="Eloe-Fadrosh E.A."/>
            <person name="Pietrasiak N."/>
        </authorList>
    </citation>
    <scope>NUCLEOTIDE SEQUENCE</scope>
    <source>
        <strain evidence="2">UHER 2000/2452</strain>
    </source>
</reference>
<proteinExistence type="predicted"/>
<organism evidence="2 3">
    <name type="scientific">Drouetiella hepatica Uher 2000/2452</name>
    <dbReference type="NCBI Taxonomy" id="904376"/>
    <lineage>
        <taxon>Bacteria</taxon>
        <taxon>Bacillati</taxon>
        <taxon>Cyanobacteriota</taxon>
        <taxon>Cyanophyceae</taxon>
        <taxon>Oculatellales</taxon>
        <taxon>Oculatellaceae</taxon>
        <taxon>Drouetiella</taxon>
    </lineage>
</organism>
<evidence type="ECO:0000313" key="3">
    <source>
        <dbReference type="Proteomes" id="UP000757435"/>
    </source>
</evidence>
<dbReference type="Proteomes" id="UP000757435">
    <property type="component" value="Unassembled WGS sequence"/>
</dbReference>
<dbReference type="AlphaFoldDB" id="A0A951Q877"/>
<feature type="compositionally biased region" description="Pro residues" evidence="1">
    <location>
        <begin position="42"/>
        <end position="57"/>
    </location>
</feature>